<keyword evidence="3" id="KW-0547">Nucleotide-binding</keyword>
<dbReference type="InterPro" id="IPR003593">
    <property type="entry name" value="AAA+_ATPase"/>
</dbReference>
<dbReference type="PROSITE" id="PS50929">
    <property type="entry name" value="ABC_TM1F"/>
    <property type="match status" value="1"/>
</dbReference>
<keyword evidence="2 7" id="KW-0812">Transmembrane</keyword>
<dbReference type="SMART" id="SM00382">
    <property type="entry name" value="AAA"/>
    <property type="match status" value="1"/>
</dbReference>
<name>A0ABY6Q0U1_9ACTN</name>
<organism evidence="10 11">
    <name type="scientific">Streptomyces drozdowiczii</name>
    <dbReference type="NCBI Taxonomy" id="202862"/>
    <lineage>
        <taxon>Bacteria</taxon>
        <taxon>Bacillati</taxon>
        <taxon>Actinomycetota</taxon>
        <taxon>Actinomycetes</taxon>
        <taxon>Kitasatosporales</taxon>
        <taxon>Streptomycetaceae</taxon>
        <taxon>Streptomyces</taxon>
    </lineage>
</organism>
<dbReference type="InterPro" id="IPR011527">
    <property type="entry name" value="ABC1_TM_dom"/>
</dbReference>
<dbReference type="PANTHER" id="PTHR24221">
    <property type="entry name" value="ATP-BINDING CASSETTE SUB-FAMILY B"/>
    <property type="match status" value="1"/>
</dbReference>
<dbReference type="InterPro" id="IPR039421">
    <property type="entry name" value="Type_1_exporter"/>
</dbReference>
<dbReference type="PROSITE" id="PS50893">
    <property type="entry name" value="ABC_TRANSPORTER_2"/>
    <property type="match status" value="1"/>
</dbReference>
<dbReference type="Proteomes" id="UP001164963">
    <property type="component" value="Chromosome"/>
</dbReference>
<evidence type="ECO:0000256" key="2">
    <source>
        <dbReference type="ARBA" id="ARBA00022692"/>
    </source>
</evidence>
<evidence type="ECO:0000256" key="4">
    <source>
        <dbReference type="ARBA" id="ARBA00022840"/>
    </source>
</evidence>
<feature type="transmembrane region" description="Helical" evidence="7">
    <location>
        <begin position="23"/>
        <end position="47"/>
    </location>
</feature>
<dbReference type="InterPro" id="IPR003439">
    <property type="entry name" value="ABC_transporter-like_ATP-bd"/>
</dbReference>
<evidence type="ECO:0000313" key="11">
    <source>
        <dbReference type="Proteomes" id="UP001164963"/>
    </source>
</evidence>
<dbReference type="InterPro" id="IPR027417">
    <property type="entry name" value="P-loop_NTPase"/>
</dbReference>
<evidence type="ECO:0000259" key="8">
    <source>
        <dbReference type="PROSITE" id="PS50893"/>
    </source>
</evidence>
<reference evidence="10" key="1">
    <citation type="journal article" date="2022" name="Front. Microbiol.">
        <title>Mirubactin C rescues the lethal effect of cell wall biosynthesis mutations in Bacillus subtilis.</title>
        <authorList>
            <person name="Kepplinger B."/>
            <person name="Wen X."/>
            <person name="Tyler A.R."/>
            <person name="Kim B.Y."/>
            <person name="Brown J."/>
            <person name="Banks P."/>
            <person name="Dashti Y."/>
            <person name="Mackenzie E.S."/>
            <person name="Wills C."/>
            <person name="Kawai Y."/>
            <person name="Waldron K.J."/>
            <person name="Allenby N.E.E."/>
            <person name="Wu L.J."/>
            <person name="Hall M.J."/>
            <person name="Errington J."/>
        </authorList>
    </citation>
    <scope>NUCLEOTIDE SEQUENCE</scope>
    <source>
        <strain evidence="10">MDA8-470</strain>
    </source>
</reference>
<evidence type="ECO:0000256" key="1">
    <source>
        <dbReference type="ARBA" id="ARBA00004651"/>
    </source>
</evidence>
<keyword evidence="5 7" id="KW-1133">Transmembrane helix</keyword>
<sequence length="596" mass="63640">MKETLDGSWGLFRMAWRIHPRKTLLALALMVAGAVSAPLLAVFLGLMTDAVVAGRGTAAALHGVATAVLAALTLTGAHFAHIAYFELSELAELDMVQQLAELSNGSEGIEHHDRAEFADELSVLDREVRQFSNALSALFSSVGLALAMVLTAVLLARLHPVLLLLPLAAAPPLLAGRAAERRLDGSRTAAAEPTRLALNLFRLSTSARHAGELRVFRLRQEMRRRHAGLRADADRVLWRGQAGAAALRAGGQVVFALAYVGTVLLVLRDAVSGRHGIGEVTVVIALAVQVNQQVTEAVNLTGTLQRMGSTLRRVAAVRTMVAEPDGPADEGGLSPADRMREGIELDGVGFGYPGAEAPVLTDLRVRIPAGTTVAVVGENGAGKSTLVKLLCGLYRPTSGRVLVDGVDLRRLSAEEWRARISVGLQDFVRYEFRAGTTVGLGDLPRVDDDRAVLDALESAHAGDVVERLPEGLDSQLGKSWTEGAELSGGQWQKLALGRAMMRRAPVLLVLDEPSSALDAETEHQLFERFSEQARQVREAAGAITVLVSHRFSTARMADLILVVRDGHIAESGSHQELMAGGGLYAELFGLQAASYR</sequence>
<dbReference type="Gene3D" id="1.20.1560.10">
    <property type="entry name" value="ABC transporter type 1, transmembrane domain"/>
    <property type="match status" value="1"/>
</dbReference>
<dbReference type="PROSITE" id="PS00211">
    <property type="entry name" value="ABC_TRANSPORTER_1"/>
    <property type="match status" value="1"/>
</dbReference>
<dbReference type="GO" id="GO:0005524">
    <property type="term" value="F:ATP binding"/>
    <property type="evidence" value="ECO:0007669"/>
    <property type="project" value="UniProtKB-KW"/>
</dbReference>
<dbReference type="Gene3D" id="3.40.50.300">
    <property type="entry name" value="P-loop containing nucleotide triphosphate hydrolases"/>
    <property type="match status" value="1"/>
</dbReference>
<feature type="transmembrane region" description="Helical" evidence="7">
    <location>
        <begin position="134"/>
        <end position="155"/>
    </location>
</feature>
<evidence type="ECO:0000256" key="3">
    <source>
        <dbReference type="ARBA" id="ARBA00022741"/>
    </source>
</evidence>
<feature type="transmembrane region" description="Helical" evidence="7">
    <location>
        <begin position="59"/>
        <end position="85"/>
    </location>
</feature>
<feature type="domain" description="ABC transporter" evidence="8">
    <location>
        <begin position="343"/>
        <end position="590"/>
    </location>
</feature>
<keyword evidence="4 10" id="KW-0067">ATP-binding</keyword>
<accession>A0ABY6Q0U1</accession>
<dbReference type="Pfam" id="PF00005">
    <property type="entry name" value="ABC_tran"/>
    <property type="match status" value="1"/>
</dbReference>
<evidence type="ECO:0000259" key="9">
    <source>
        <dbReference type="PROSITE" id="PS50929"/>
    </source>
</evidence>
<gene>
    <name evidence="10" type="ORF">NEH16_31775</name>
</gene>
<feature type="domain" description="ABC transmembrane type-1" evidence="9">
    <location>
        <begin position="24"/>
        <end position="306"/>
    </location>
</feature>
<evidence type="ECO:0000256" key="5">
    <source>
        <dbReference type="ARBA" id="ARBA00022989"/>
    </source>
</evidence>
<keyword evidence="6 7" id="KW-0472">Membrane</keyword>
<dbReference type="SUPFAM" id="SSF90123">
    <property type="entry name" value="ABC transporter transmembrane region"/>
    <property type="match status" value="1"/>
</dbReference>
<dbReference type="EMBL" id="CP098740">
    <property type="protein sequence ID" value="UZK58048.1"/>
    <property type="molecule type" value="Genomic_DNA"/>
</dbReference>
<dbReference type="RefSeq" id="WP_073969449.1">
    <property type="nucleotide sequence ID" value="NZ_CP098740.1"/>
</dbReference>
<comment type="subcellular location">
    <subcellularLocation>
        <location evidence="1">Cell membrane</location>
        <topology evidence="1">Multi-pass membrane protein</topology>
    </subcellularLocation>
</comment>
<keyword evidence="11" id="KW-1185">Reference proteome</keyword>
<evidence type="ECO:0000313" key="10">
    <source>
        <dbReference type="EMBL" id="UZK58048.1"/>
    </source>
</evidence>
<evidence type="ECO:0000256" key="6">
    <source>
        <dbReference type="ARBA" id="ARBA00023136"/>
    </source>
</evidence>
<dbReference type="PANTHER" id="PTHR24221:SF654">
    <property type="entry name" value="ATP-BINDING CASSETTE SUB-FAMILY B MEMBER 6"/>
    <property type="match status" value="1"/>
</dbReference>
<protein>
    <submittedName>
        <fullName evidence="10">ABC transporter ATP-binding protein/permease</fullName>
    </submittedName>
</protein>
<evidence type="ECO:0000256" key="7">
    <source>
        <dbReference type="SAM" id="Phobius"/>
    </source>
</evidence>
<proteinExistence type="predicted"/>
<dbReference type="InterPro" id="IPR017871">
    <property type="entry name" value="ABC_transporter-like_CS"/>
</dbReference>
<dbReference type="SUPFAM" id="SSF52540">
    <property type="entry name" value="P-loop containing nucleoside triphosphate hydrolases"/>
    <property type="match status" value="1"/>
</dbReference>
<dbReference type="InterPro" id="IPR036640">
    <property type="entry name" value="ABC1_TM_sf"/>
</dbReference>